<dbReference type="GO" id="GO:1904491">
    <property type="term" value="P:protein localization to ciliary transition zone"/>
    <property type="evidence" value="ECO:0007669"/>
    <property type="project" value="TreeGrafter"/>
</dbReference>
<dbReference type="EMBL" id="CAAE01014659">
    <property type="protein sequence ID" value="CAG01757.1"/>
    <property type="molecule type" value="Genomic_DNA"/>
</dbReference>
<reference evidence="1" key="2">
    <citation type="submission" date="2004-02" db="EMBL/GenBank/DDBJ databases">
        <authorList>
            <consortium name="Genoscope"/>
            <consortium name="Whitehead Institute Centre for Genome Research"/>
        </authorList>
    </citation>
    <scope>NUCLEOTIDE SEQUENCE</scope>
</reference>
<organism evidence="1">
    <name type="scientific">Tetraodon nigroviridis</name>
    <name type="common">Spotted green pufferfish</name>
    <name type="synonym">Chelonodon nigroviridis</name>
    <dbReference type="NCBI Taxonomy" id="99883"/>
    <lineage>
        <taxon>Eukaryota</taxon>
        <taxon>Metazoa</taxon>
        <taxon>Chordata</taxon>
        <taxon>Craniata</taxon>
        <taxon>Vertebrata</taxon>
        <taxon>Euteleostomi</taxon>
        <taxon>Actinopterygii</taxon>
        <taxon>Neopterygii</taxon>
        <taxon>Teleostei</taxon>
        <taxon>Neoteleostei</taxon>
        <taxon>Acanthomorphata</taxon>
        <taxon>Eupercaria</taxon>
        <taxon>Tetraodontiformes</taxon>
        <taxon>Tetradontoidea</taxon>
        <taxon>Tetraodontidae</taxon>
        <taxon>Tetraodon</taxon>
    </lineage>
</organism>
<evidence type="ECO:0000313" key="1">
    <source>
        <dbReference type="EMBL" id="CAG01757.1"/>
    </source>
</evidence>
<dbReference type="Ensembl" id="ENSTNIT00000014043.1">
    <property type="protein sequence ID" value="ENSTNIP00000013848.1"/>
    <property type="gene ID" value="ENSTNIG00000010918.1"/>
</dbReference>
<dbReference type="OrthoDB" id="313446at2759"/>
<accession>Q4SC75</accession>
<dbReference type="HOGENOM" id="CLU_1481542_0_0_1"/>
<dbReference type="Proteomes" id="UP000007303">
    <property type="component" value="Unassembled WGS sequence"/>
</dbReference>
<dbReference type="PANTHER" id="PTHR31043:SF3">
    <property type="entry name" value="NEPHROCYSTIN-4"/>
    <property type="match status" value="1"/>
</dbReference>
<dbReference type="GO" id="GO:0097730">
    <property type="term" value="C:non-motile cilium"/>
    <property type="evidence" value="ECO:0007669"/>
    <property type="project" value="InterPro"/>
</dbReference>
<dbReference type="AlphaFoldDB" id="Q4SC75"/>
<dbReference type="GO" id="GO:0035869">
    <property type="term" value="C:ciliary transition zone"/>
    <property type="evidence" value="ECO:0007669"/>
    <property type="project" value="TreeGrafter"/>
</dbReference>
<evidence type="ECO:0000313" key="2">
    <source>
        <dbReference type="Ensembl" id="ENSTNIP00000013848.1"/>
    </source>
</evidence>
<name>Q4SC75_TETNG</name>
<dbReference type="PANTHER" id="PTHR31043">
    <property type="entry name" value="NEPHROCYSTIN-4"/>
    <property type="match status" value="1"/>
</dbReference>
<keyword evidence="3" id="KW-1185">Reference proteome</keyword>
<dbReference type="GO" id="GO:0090090">
    <property type="term" value="P:negative regulation of canonical Wnt signaling pathway"/>
    <property type="evidence" value="ECO:0007669"/>
    <property type="project" value="InterPro"/>
</dbReference>
<evidence type="ECO:0000313" key="3">
    <source>
        <dbReference type="Proteomes" id="UP000007303"/>
    </source>
</evidence>
<reference evidence="1 3" key="1">
    <citation type="journal article" date="2004" name="Nature">
        <title>Genome duplication in the teleost fish Tetraodon nigroviridis reveals the early vertebrate proto-karyotype.</title>
        <authorList>
            <person name="Jaillon O."/>
            <person name="Aury J.-M."/>
            <person name="Brunet F."/>
            <person name="Petit J.-L."/>
            <person name="Stange-Thomann N."/>
            <person name="Mauceli E."/>
            <person name="Bouneau L."/>
            <person name="Fischer C."/>
            <person name="Ozouf-Costaz C."/>
            <person name="Bernot A."/>
            <person name="Nicaud S."/>
            <person name="Jaffe D."/>
            <person name="Fisher S."/>
            <person name="Lutfalla G."/>
            <person name="Dossat C."/>
            <person name="Segurens B."/>
            <person name="Dasilva C."/>
            <person name="Salanoubat M."/>
            <person name="Levy M."/>
            <person name="Boudet N."/>
            <person name="Castellano S."/>
            <person name="Anthouard V."/>
            <person name="Jubin C."/>
            <person name="Castelli V."/>
            <person name="Katinka M."/>
            <person name="Vacherie B."/>
            <person name="Biemont C."/>
            <person name="Skalli Z."/>
            <person name="Cattolico L."/>
            <person name="Poulain J."/>
            <person name="De Berardinis V."/>
            <person name="Cruaud C."/>
            <person name="Duprat S."/>
            <person name="Brottier P."/>
            <person name="Coutanceau J.-P."/>
            <person name="Gouzy J."/>
            <person name="Parra G."/>
            <person name="Lardier G."/>
            <person name="Chapple C."/>
            <person name="McKernan K.J."/>
            <person name="McEwan P."/>
            <person name="Bosak S."/>
            <person name="Kellis M."/>
            <person name="Volff J.-N."/>
            <person name="Guigo R."/>
            <person name="Zody M.C."/>
            <person name="Mesirov J."/>
            <person name="Lindblad-Toh K."/>
            <person name="Birren B."/>
            <person name="Nusbaum C."/>
            <person name="Kahn D."/>
            <person name="Robinson-Rechavi M."/>
            <person name="Laudet V."/>
            <person name="Schachter V."/>
            <person name="Quetier F."/>
            <person name="Saurin W."/>
            <person name="Scarpelli C."/>
            <person name="Wincker P."/>
            <person name="Lander E.S."/>
            <person name="Weissenbach J."/>
            <person name="Roest Crollius H."/>
        </authorList>
    </citation>
    <scope>NUCLEOTIDE SEQUENCE [LARGE SCALE GENOMIC DNA]</scope>
</reference>
<dbReference type="KEGG" id="tng:GSTEN00020638G001"/>
<dbReference type="STRING" id="99883.ENSTNIP00000013848"/>
<dbReference type="GO" id="GO:0036064">
    <property type="term" value="C:ciliary basal body"/>
    <property type="evidence" value="ECO:0007669"/>
    <property type="project" value="TreeGrafter"/>
</dbReference>
<protein>
    <submittedName>
        <fullName evidence="1">(spotted green pufferfish) hypothetical protein</fullName>
    </submittedName>
</protein>
<reference evidence="2" key="3">
    <citation type="submission" date="2025-05" db="UniProtKB">
        <authorList>
            <consortium name="Ensembl"/>
        </authorList>
    </citation>
    <scope>IDENTIFICATION</scope>
</reference>
<gene>
    <name evidence="1" type="ORF">GSTENG00020638001</name>
</gene>
<dbReference type="GO" id="GO:0097546">
    <property type="term" value="C:ciliary base"/>
    <property type="evidence" value="ECO:0007669"/>
    <property type="project" value="TreeGrafter"/>
</dbReference>
<proteinExistence type="predicted"/>
<sequence>MQPGGSCATSCTIVLPQPRVPCADDSLLTLVEGAHLECVIKKHPALDPAMHLFPENVFISGDENIPGLMSSPTGDALLKPQLLKMLPFVLHRVTITLQPSLEMFESQLLRLINADYHNTLVVGPSNIRASQQLGAPVGQSPSHGDRLPTRVCLLRSYWPRNDGKLEDRWRSQRNTFFMQVRV</sequence>
<dbReference type="InterPro" id="IPR029775">
    <property type="entry name" value="NPHP4"/>
</dbReference>